<gene>
    <name evidence="1" type="ORF">PsorP6_011438</name>
</gene>
<reference evidence="1 2" key="1">
    <citation type="journal article" date="2022" name="bioRxiv">
        <title>The genome of the oomycete Peronosclerospora sorghi, a cosmopolitan pathogen of maize and sorghum, is inflated with dispersed pseudogenes.</title>
        <authorList>
            <person name="Fletcher K."/>
            <person name="Martin F."/>
            <person name="Isakeit T."/>
            <person name="Cavanaugh K."/>
            <person name="Magill C."/>
            <person name="Michelmore R."/>
        </authorList>
    </citation>
    <scope>NUCLEOTIDE SEQUENCE [LARGE SCALE GENOMIC DNA]</scope>
    <source>
        <strain evidence="1">P6</strain>
    </source>
</reference>
<name>A0ACC0WIX0_9STRA</name>
<sequence length="142" mass="15367">MSLPRPTVAAVHSVFWTDGSSSHQVDAASGRGKPRPQQGAGRTLDSFLKAAGGVHFVVRRLDVTATTARGSRGRSSKREVVGTKMLAIEEKNLSTGYFSKKKNARTMCEVHGKKVSRKSQDGGDELRCEKRGSSVTTDGDYR</sequence>
<organism evidence="1 2">
    <name type="scientific">Peronosclerospora sorghi</name>
    <dbReference type="NCBI Taxonomy" id="230839"/>
    <lineage>
        <taxon>Eukaryota</taxon>
        <taxon>Sar</taxon>
        <taxon>Stramenopiles</taxon>
        <taxon>Oomycota</taxon>
        <taxon>Peronosporomycetes</taxon>
        <taxon>Peronosporales</taxon>
        <taxon>Peronosporaceae</taxon>
        <taxon>Peronosclerospora</taxon>
    </lineage>
</organism>
<proteinExistence type="predicted"/>
<evidence type="ECO:0000313" key="2">
    <source>
        <dbReference type="Proteomes" id="UP001163321"/>
    </source>
</evidence>
<dbReference type="EMBL" id="CM047591">
    <property type="protein sequence ID" value="KAI9918542.1"/>
    <property type="molecule type" value="Genomic_DNA"/>
</dbReference>
<protein>
    <submittedName>
        <fullName evidence="1">Uncharacterized protein</fullName>
    </submittedName>
</protein>
<keyword evidence="2" id="KW-1185">Reference proteome</keyword>
<accession>A0ACC0WIX0</accession>
<comment type="caution">
    <text evidence="1">The sequence shown here is derived from an EMBL/GenBank/DDBJ whole genome shotgun (WGS) entry which is preliminary data.</text>
</comment>
<dbReference type="Proteomes" id="UP001163321">
    <property type="component" value="Chromosome 12"/>
</dbReference>
<evidence type="ECO:0000313" key="1">
    <source>
        <dbReference type="EMBL" id="KAI9918542.1"/>
    </source>
</evidence>